<gene>
    <name evidence="2" type="ORF">VCB98_00250</name>
</gene>
<dbReference type="PANTHER" id="PTHR37166">
    <property type="entry name" value="PROTEIN FLAG"/>
    <property type="match status" value="1"/>
</dbReference>
<dbReference type="RefSeq" id="WP_346049255.1">
    <property type="nucleotide sequence ID" value="NZ_JAYGII010000001.1"/>
</dbReference>
<name>A0AAP6JD80_9GAMM</name>
<dbReference type="EMBL" id="JAYGII010000001">
    <property type="protein sequence ID" value="MEA5444247.1"/>
    <property type="molecule type" value="Genomic_DNA"/>
</dbReference>
<evidence type="ECO:0000313" key="3">
    <source>
        <dbReference type="Proteomes" id="UP001302316"/>
    </source>
</evidence>
<keyword evidence="2" id="KW-0282">Flagellum</keyword>
<protein>
    <submittedName>
        <fullName evidence="2">Flagellar protein FlaG</fullName>
    </submittedName>
</protein>
<dbReference type="InterPro" id="IPR035924">
    <property type="entry name" value="FlaG-like_sf"/>
</dbReference>
<dbReference type="AlphaFoldDB" id="A0AAP6JD80"/>
<keyword evidence="3" id="KW-1185">Reference proteome</keyword>
<dbReference type="InterPro" id="IPR005186">
    <property type="entry name" value="FlaG"/>
</dbReference>
<feature type="region of interest" description="Disordered" evidence="1">
    <location>
        <begin position="14"/>
        <end position="56"/>
    </location>
</feature>
<sequence length="135" mass="14946">MSYEIDGARLSQALGSRGGNALPSLSRNGNQAGNTMRDLKSDDLERGRELDGQDRQALADRAAKELQNIQTLFRPELEFKVDDVSGRTVITVYNPETEEVIRQIPPEEAVRLAHLLQELGSNGDLSEISLIRTRA</sequence>
<comment type="caution">
    <text evidence="2">The sequence shown here is derived from an EMBL/GenBank/DDBJ whole genome shotgun (WGS) entry which is preliminary data.</text>
</comment>
<dbReference type="Gene3D" id="3.30.160.170">
    <property type="entry name" value="FlaG-like"/>
    <property type="match status" value="1"/>
</dbReference>
<accession>A0AAP6JD80</accession>
<feature type="compositionally biased region" description="Basic and acidic residues" evidence="1">
    <location>
        <begin position="37"/>
        <end position="56"/>
    </location>
</feature>
<dbReference type="SUPFAM" id="SSF160214">
    <property type="entry name" value="FlaG-like"/>
    <property type="match status" value="1"/>
</dbReference>
<keyword evidence="2" id="KW-0969">Cilium</keyword>
<proteinExistence type="predicted"/>
<evidence type="ECO:0000313" key="2">
    <source>
        <dbReference type="EMBL" id="MEA5444247.1"/>
    </source>
</evidence>
<dbReference type="Proteomes" id="UP001302316">
    <property type="component" value="Unassembled WGS sequence"/>
</dbReference>
<feature type="compositionally biased region" description="Polar residues" evidence="1">
    <location>
        <begin position="23"/>
        <end position="34"/>
    </location>
</feature>
<keyword evidence="2" id="KW-0966">Cell projection</keyword>
<reference evidence="2 3" key="1">
    <citation type="submission" date="2023-12" db="EMBL/GenBank/DDBJ databases">
        <title>Whole-genome sequencing of halo(alkali)philic microorganisms from hypersaline lakes.</title>
        <authorList>
            <person name="Sorokin D.Y."/>
            <person name="Merkel A.Y."/>
            <person name="Messina E."/>
            <person name="Yakimov M."/>
        </authorList>
    </citation>
    <scope>NUCLEOTIDE SEQUENCE [LARGE SCALE GENOMIC DNA]</scope>
    <source>
        <strain evidence="2 3">AB-CW1</strain>
    </source>
</reference>
<organism evidence="2 3">
    <name type="scientific">Natronospira elongata</name>
    <dbReference type="NCBI Taxonomy" id="3110268"/>
    <lineage>
        <taxon>Bacteria</taxon>
        <taxon>Pseudomonadati</taxon>
        <taxon>Pseudomonadota</taxon>
        <taxon>Gammaproteobacteria</taxon>
        <taxon>Natronospirales</taxon>
        <taxon>Natronospiraceae</taxon>
        <taxon>Natronospira</taxon>
    </lineage>
</organism>
<dbReference type="PANTHER" id="PTHR37166:SF1">
    <property type="entry name" value="PROTEIN FLAG"/>
    <property type="match status" value="1"/>
</dbReference>
<evidence type="ECO:0000256" key="1">
    <source>
        <dbReference type="SAM" id="MobiDB-lite"/>
    </source>
</evidence>
<dbReference type="Pfam" id="PF03646">
    <property type="entry name" value="FlaG"/>
    <property type="match status" value="1"/>
</dbReference>